<gene>
    <name evidence="1" type="ORF">D2T33_18425</name>
</gene>
<evidence type="ECO:0000313" key="1">
    <source>
        <dbReference type="EMBL" id="RWR06572.1"/>
    </source>
</evidence>
<organism evidence="1 2">
    <name type="scientific">Paenirhodobacter populi</name>
    <dbReference type="NCBI Taxonomy" id="2306993"/>
    <lineage>
        <taxon>Bacteria</taxon>
        <taxon>Pseudomonadati</taxon>
        <taxon>Pseudomonadota</taxon>
        <taxon>Alphaproteobacteria</taxon>
        <taxon>Rhodobacterales</taxon>
        <taxon>Rhodobacter group</taxon>
        <taxon>Paenirhodobacter</taxon>
    </lineage>
</organism>
<dbReference type="RefSeq" id="WP_128270755.1">
    <property type="nucleotide sequence ID" value="NZ_SAUW01000027.1"/>
</dbReference>
<dbReference type="Proteomes" id="UP000285710">
    <property type="component" value="Unassembled WGS sequence"/>
</dbReference>
<dbReference type="AlphaFoldDB" id="A0A443IMS6"/>
<evidence type="ECO:0000313" key="2">
    <source>
        <dbReference type="Proteomes" id="UP000285710"/>
    </source>
</evidence>
<evidence type="ECO:0008006" key="3">
    <source>
        <dbReference type="Google" id="ProtNLM"/>
    </source>
</evidence>
<comment type="caution">
    <text evidence="1">The sequence shown here is derived from an EMBL/GenBank/DDBJ whole genome shotgun (WGS) entry which is preliminary data.</text>
</comment>
<accession>A0A443IMS6</accession>
<proteinExistence type="predicted"/>
<reference evidence="1 2" key="1">
    <citation type="submission" date="2019-01" db="EMBL/GenBank/DDBJ databases">
        <title>Sinorhodobacter populi sp. nov. isolated from the symptomatic bark tissue of Populus euramericana canker.</title>
        <authorList>
            <person name="Xu G."/>
        </authorList>
    </citation>
    <scope>NUCLEOTIDE SEQUENCE [LARGE SCALE GENOMIC DNA]</scope>
    <source>
        <strain evidence="1 2">2D-5</strain>
    </source>
</reference>
<dbReference type="EMBL" id="SAUW01000027">
    <property type="protein sequence ID" value="RWR06572.1"/>
    <property type="molecule type" value="Genomic_DNA"/>
</dbReference>
<protein>
    <recommendedName>
        <fullName evidence="3">Recombinase domain-containing protein</fullName>
    </recommendedName>
</protein>
<name>A0A443IMS6_9RHOB</name>
<keyword evidence="2" id="KW-1185">Reference proteome</keyword>
<reference evidence="1 2" key="2">
    <citation type="submission" date="2019-01" db="EMBL/GenBank/DDBJ databases">
        <authorList>
            <person name="Li Y."/>
        </authorList>
    </citation>
    <scope>NUCLEOTIDE SEQUENCE [LARGE SCALE GENOMIC DNA]</scope>
    <source>
        <strain evidence="1 2">2D-5</strain>
    </source>
</reference>
<sequence>MRPKYFAFYWTLPVPWVGFTSLPADVDAAAEVSRTIRYQRDRVRRHVRDVGGTLLPQDEVVRLELRPDRGSAEVAEDFAGLLRRAEDERAMVAIMDFAGDTNWRRHGALVRHYEHPCCDRITLSQDEVHPDGINPYAHFQKWREQTEANTAGKSDHRVRILAALGQAEGESVASQVRFLNASGLRTHSGKMWTSDNLRKFLRVEPASR</sequence>